<evidence type="ECO:0000259" key="4">
    <source>
        <dbReference type="Pfam" id="PF00205"/>
    </source>
</evidence>
<evidence type="ECO:0000256" key="1">
    <source>
        <dbReference type="ARBA" id="ARBA00007812"/>
    </source>
</evidence>
<keyword evidence="2 3" id="KW-0786">Thiamine pyrophosphate</keyword>
<evidence type="ECO:0000256" key="2">
    <source>
        <dbReference type="ARBA" id="ARBA00023052"/>
    </source>
</evidence>
<dbReference type="CDD" id="cd00568">
    <property type="entry name" value="TPP_enzymes"/>
    <property type="match status" value="1"/>
</dbReference>
<dbReference type="InterPro" id="IPR012001">
    <property type="entry name" value="Thiamin_PyroP_enz_TPP-bd_dom"/>
</dbReference>
<evidence type="ECO:0000313" key="8">
    <source>
        <dbReference type="Proteomes" id="UP000757540"/>
    </source>
</evidence>
<organism evidence="7 8">
    <name type="scientific">Isoptericola halotolerans</name>
    <dbReference type="NCBI Taxonomy" id="300560"/>
    <lineage>
        <taxon>Bacteria</taxon>
        <taxon>Bacillati</taxon>
        <taxon>Actinomycetota</taxon>
        <taxon>Actinomycetes</taxon>
        <taxon>Micrococcales</taxon>
        <taxon>Promicromonosporaceae</taxon>
        <taxon>Isoptericola</taxon>
    </lineage>
</organism>
<evidence type="ECO:0000256" key="3">
    <source>
        <dbReference type="RuleBase" id="RU362132"/>
    </source>
</evidence>
<evidence type="ECO:0000313" key="7">
    <source>
        <dbReference type="EMBL" id="NOV95699.1"/>
    </source>
</evidence>
<protein>
    <submittedName>
        <fullName evidence="7">Acetolactate synthase-1/2/3 large subunit</fullName>
        <ecNumber evidence="7">2.2.1.6</ecNumber>
    </submittedName>
</protein>
<evidence type="ECO:0000259" key="5">
    <source>
        <dbReference type="Pfam" id="PF02775"/>
    </source>
</evidence>
<evidence type="ECO:0000259" key="6">
    <source>
        <dbReference type="Pfam" id="PF02776"/>
    </source>
</evidence>
<dbReference type="Pfam" id="PF02775">
    <property type="entry name" value="TPP_enzyme_C"/>
    <property type="match status" value="1"/>
</dbReference>
<feature type="domain" description="Thiamine pyrophosphate enzyme N-terminal TPP-binding" evidence="6">
    <location>
        <begin position="27"/>
        <end position="137"/>
    </location>
</feature>
<sequence>MSRGSASYRCRGPATAIPLLEKTMTWTGSDLLLDLLARAGVRRLFGVPGGPLLSLLDRIDDHPDLEFVLAKHEEGAVFMAEGYAQAGGGLGVACVTSGPGTMHAVTAAASATSDGAPVLLLAGQVPVPHFGRGALQDSSGGDWSADLVGMFRSVTKLSALVTDARQLEFLTLRAIAAATSPVPGTAHLALPVDVLAGPAPRPDVDAGPGPSHPHPDPAEVRRLADALTSAHRPLVLVGQGAKIARAEPGLVDVAERLGLPVATTMKGKSAFPERHPLSLGVYGTYGMSQSTHEAVLDDEIDLLLVLGSSLGEVSTVGWDERLVKNRAVWQVDVDRRQLGRAMSVDHVVQSDVAMLLDALTDELDRREVVRPGPPPGGSGATPVEEAAATTVKHPPVGALQGSAVARVLDRRLPDDTLLLVDNGNALCWVGEHYRSGAGREIYCSLNVGCMGYSVPAAIGVALARPDRPVVAVVGDAAFAMTCPEIHTAAELGVDVMWVVLNNAGNAMVSNLQEVMFSRSPGSMYAAPIDVAGVARGFGARATVVRTATDLEAALDQVLDHTAPSTGPVVLDVQVGPDEVAWSLRARAEALKVTA</sequence>
<comment type="caution">
    <text evidence="7">The sequence shown here is derived from an EMBL/GenBank/DDBJ whole genome shotgun (WGS) entry which is preliminary data.</text>
</comment>
<dbReference type="PANTHER" id="PTHR18968">
    <property type="entry name" value="THIAMINE PYROPHOSPHATE ENZYMES"/>
    <property type="match status" value="1"/>
</dbReference>
<dbReference type="Pfam" id="PF00205">
    <property type="entry name" value="TPP_enzyme_M"/>
    <property type="match status" value="1"/>
</dbReference>
<dbReference type="PANTHER" id="PTHR18968:SF167">
    <property type="entry name" value="ACETOLACTATE SYNTHASE LARGE SUBUNIT ILVB2-RELATED"/>
    <property type="match status" value="1"/>
</dbReference>
<dbReference type="GO" id="GO:0003984">
    <property type="term" value="F:acetolactate synthase activity"/>
    <property type="evidence" value="ECO:0007669"/>
    <property type="project" value="UniProtKB-EC"/>
</dbReference>
<dbReference type="InterPro" id="IPR011766">
    <property type="entry name" value="TPP_enzyme_TPP-bd"/>
</dbReference>
<dbReference type="EMBL" id="JABEZU010000001">
    <property type="protein sequence ID" value="NOV95699.1"/>
    <property type="molecule type" value="Genomic_DNA"/>
</dbReference>
<dbReference type="InterPro" id="IPR045229">
    <property type="entry name" value="TPP_enz"/>
</dbReference>
<reference evidence="7 8" key="1">
    <citation type="submission" date="2020-05" db="EMBL/GenBank/DDBJ databases">
        <title>Genomic Encyclopedia of Type Strains, Phase III (KMG-III): the genomes of soil and plant-associated and newly described type strains.</title>
        <authorList>
            <person name="Whitman W."/>
        </authorList>
    </citation>
    <scope>NUCLEOTIDE SEQUENCE [LARGE SCALE GENOMIC DNA]</scope>
    <source>
        <strain evidence="7 8">KCTC 19046</strain>
    </source>
</reference>
<dbReference type="RefSeq" id="WP_216645131.1">
    <property type="nucleotide sequence ID" value="NZ_BAAAML010000002.1"/>
</dbReference>
<dbReference type="InterPro" id="IPR000399">
    <property type="entry name" value="TPP-bd_CS"/>
</dbReference>
<keyword evidence="7" id="KW-0808">Transferase</keyword>
<dbReference type="EC" id="2.2.1.6" evidence="7"/>
<dbReference type="PROSITE" id="PS00187">
    <property type="entry name" value="TPP_ENZYMES"/>
    <property type="match status" value="1"/>
</dbReference>
<feature type="domain" description="Thiamine pyrophosphate enzyme central" evidence="4">
    <location>
        <begin position="220"/>
        <end position="359"/>
    </location>
</feature>
<accession>A0ABX1ZYK7</accession>
<dbReference type="Pfam" id="PF02776">
    <property type="entry name" value="TPP_enzyme_N"/>
    <property type="match status" value="1"/>
</dbReference>
<proteinExistence type="inferred from homology"/>
<dbReference type="Proteomes" id="UP000757540">
    <property type="component" value="Unassembled WGS sequence"/>
</dbReference>
<gene>
    <name evidence="7" type="ORF">HDG69_000252</name>
</gene>
<keyword evidence="8" id="KW-1185">Reference proteome</keyword>
<feature type="domain" description="Thiamine pyrophosphate enzyme TPP-binding" evidence="5">
    <location>
        <begin position="421"/>
        <end position="572"/>
    </location>
</feature>
<comment type="similarity">
    <text evidence="1 3">Belongs to the TPP enzyme family.</text>
</comment>
<dbReference type="CDD" id="cd07035">
    <property type="entry name" value="TPP_PYR_POX_like"/>
    <property type="match status" value="1"/>
</dbReference>
<dbReference type="InterPro" id="IPR012000">
    <property type="entry name" value="Thiamin_PyroP_enz_cen_dom"/>
</dbReference>
<name>A0ABX1ZYK7_9MICO</name>